<evidence type="ECO:0000256" key="1">
    <source>
        <dbReference type="ARBA" id="ARBA00022729"/>
    </source>
</evidence>
<organism evidence="3 4">
    <name type="scientific">Thioclava arctica</name>
    <dbReference type="NCBI Taxonomy" id="3238301"/>
    <lineage>
        <taxon>Bacteria</taxon>
        <taxon>Pseudomonadati</taxon>
        <taxon>Pseudomonadota</taxon>
        <taxon>Alphaproteobacteria</taxon>
        <taxon>Rhodobacterales</taxon>
        <taxon>Paracoccaceae</taxon>
        <taxon>Thioclava</taxon>
    </lineage>
</organism>
<feature type="domain" description="Polysaccharide export protein N-terminal" evidence="2">
    <location>
        <begin position="56"/>
        <end position="135"/>
    </location>
</feature>
<dbReference type="EMBL" id="JBFRYC010000005">
    <property type="protein sequence ID" value="MEX1662050.1"/>
    <property type="molecule type" value="Genomic_DNA"/>
</dbReference>
<keyword evidence="4" id="KW-1185">Reference proteome</keyword>
<dbReference type="Gene3D" id="3.10.560.10">
    <property type="entry name" value="Outer membrane lipoprotein wza domain like"/>
    <property type="match status" value="2"/>
</dbReference>
<protein>
    <submittedName>
        <fullName evidence="3">Polysaccharide biosynthesis/export family protein</fullName>
    </submittedName>
</protein>
<keyword evidence="1" id="KW-0732">Signal</keyword>
<comment type="caution">
    <text evidence="3">The sequence shown here is derived from an EMBL/GenBank/DDBJ whole genome shotgun (WGS) entry which is preliminary data.</text>
</comment>
<proteinExistence type="predicted"/>
<dbReference type="RefSeq" id="WP_368391927.1">
    <property type="nucleotide sequence ID" value="NZ_JBFRYC010000005.1"/>
</dbReference>
<evidence type="ECO:0000313" key="3">
    <source>
        <dbReference type="EMBL" id="MEX1662050.1"/>
    </source>
</evidence>
<evidence type="ECO:0000259" key="2">
    <source>
        <dbReference type="Pfam" id="PF02563"/>
    </source>
</evidence>
<evidence type="ECO:0000313" key="4">
    <source>
        <dbReference type="Proteomes" id="UP001557465"/>
    </source>
</evidence>
<dbReference type="Gene3D" id="3.30.1950.10">
    <property type="entry name" value="wza like domain"/>
    <property type="match status" value="1"/>
</dbReference>
<sequence>MTNEIIGHDQNEKADAPFEVVRVERDNVKALGSWPATGWSGKYHWLAASRGSNAPLISTGDRVNLQIWDNSENSLLTDQAQKVASIRQASVAPDGTIFVPYAGDIFIRGMSPSSARRKVEAALQPFIASAQVQLTYEPGQESSVDLVSGVSKPGSYPLLDRNSTILSIIAQGGGVSPGLQNPLVRLMRNGKTYEIRADKLFSDASYNTVMRGGDKVVVQEDQRYFTAFGASGTENLIHFKQEKITALEAMSLIGGLDDTRANPKGVLVLREYDAKQVRTDGSGPSQRDVAFVFDVTSGEGLFAARKFQINPEDTVIVTESPVVSVRTVFGLLNTLLVTGNRL</sequence>
<dbReference type="Pfam" id="PF02563">
    <property type="entry name" value="Poly_export"/>
    <property type="match status" value="1"/>
</dbReference>
<dbReference type="InterPro" id="IPR003715">
    <property type="entry name" value="Poly_export_N"/>
</dbReference>
<name>A0ABV3TLB5_9RHOB</name>
<accession>A0ABV3TLB5</accession>
<dbReference type="PANTHER" id="PTHR33619:SF3">
    <property type="entry name" value="POLYSACCHARIDE EXPORT PROTEIN GFCE-RELATED"/>
    <property type="match status" value="1"/>
</dbReference>
<reference evidence="3 4" key="1">
    <citation type="journal article" date="2011" name="Int. J. Syst. Evol. Microbiol.">
        <title>Zhongshania antarctica gen. nov., sp. nov. and Zhongshania guokunii sp. nov., gammaproteobacteria respectively isolated from coastal attached (fast) ice and surface seawater of the Antarctic.</title>
        <authorList>
            <person name="Li H.J."/>
            <person name="Zhang X.Y."/>
            <person name="Chen C.X."/>
            <person name="Zhang Y.J."/>
            <person name="Gao Z.M."/>
            <person name="Yu Y."/>
            <person name="Chen X.L."/>
            <person name="Chen B."/>
            <person name="Zhang Y.Z."/>
        </authorList>
    </citation>
    <scope>NUCLEOTIDE SEQUENCE [LARGE SCALE GENOMIC DNA]</scope>
    <source>
        <strain evidence="3 4">15-R06ZXC-3</strain>
    </source>
</reference>
<dbReference type="PANTHER" id="PTHR33619">
    <property type="entry name" value="POLYSACCHARIDE EXPORT PROTEIN GFCE-RELATED"/>
    <property type="match status" value="1"/>
</dbReference>
<gene>
    <name evidence="3" type="ORF">AB4874_10365</name>
</gene>
<dbReference type="InterPro" id="IPR049712">
    <property type="entry name" value="Poly_export"/>
</dbReference>
<dbReference type="Proteomes" id="UP001557465">
    <property type="component" value="Unassembled WGS sequence"/>
</dbReference>